<accession>A0A0F9VTX2</accession>
<dbReference type="InterPro" id="IPR014710">
    <property type="entry name" value="RmlC-like_jellyroll"/>
</dbReference>
<organism evidence="2">
    <name type="scientific">marine sediment metagenome</name>
    <dbReference type="NCBI Taxonomy" id="412755"/>
    <lineage>
        <taxon>unclassified sequences</taxon>
        <taxon>metagenomes</taxon>
        <taxon>ecological metagenomes</taxon>
    </lineage>
</organism>
<feature type="domain" description="TehB/YeaR-like" evidence="1">
    <location>
        <begin position="12"/>
        <end position="87"/>
    </location>
</feature>
<evidence type="ECO:0000259" key="1">
    <source>
        <dbReference type="Pfam" id="PF09313"/>
    </source>
</evidence>
<dbReference type="Gene3D" id="2.60.120.10">
    <property type="entry name" value="Jelly Rolls"/>
    <property type="match status" value="1"/>
</dbReference>
<dbReference type="InterPro" id="IPR015392">
    <property type="entry name" value="TehB/YeaR-like_dom"/>
</dbReference>
<dbReference type="SUPFAM" id="SSF51197">
    <property type="entry name" value="Clavaminate synthase-like"/>
    <property type="match status" value="1"/>
</dbReference>
<comment type="caution">
    <text evidence="2">The sequence shown here is derived from an EMBL/GenBank/DDBJ whole genome shotgun (WGS) entry which is preliminary data.</text>
</comment>
<sequence>MKELPLNVNAYKKTPEFDEESVPSGLLNEHRTKESVWGKIVVLKGELQYTINEPEIEVITLNPTNFGVVEPAVPHLVKPLGKVRFYVEFHK</sequence>
<evidence type="ECO:0000313" key="2">
    <source>
        <dbReference type="EMBL" id="KKN69213.1"/>
    </source>
</evidence>
<reference evidence="2" key="1">
    <citation type="journal article" date="2015" name="Nature">
        <title>Complex archaea that bridge the gap between prokaryotes and eukaryotes.</title>
        <authorList>
            <person name="Spang A."/>
            <person name="Saw J.H."/>
            <person name="Jorgensen S.L."/>
            <person name="Zaremba-Niedzwiedzka K."/>
            <person name="Martijn J."/>
            <person name="Lind A.E."/>
            <person name="van Eijk R."/>
            <person name="Schleper C."/>
            <person name="Guy L."/>
            <person name="Ettema T.J."/>
        </authorList>
    </citation>
    <scope>NUCLEOTIDE SEQUENCE</scope>
</reference>
<proteinExistence type="predicted"/>
<dbReference type="EMBL" id="LAZR01000430">
    <property type="protein sequence ID" value="KKN69213.1"/>
    <property type="molecule type" value="Genomic_DNA"/>
</dbReference>
<protein>
    <recommendedName>
        <fullName evidence="1">TehB/YeaR-like domain-containing protein</fullName>
    </recommendedName>
</protein>
<dbReference type="AlphaFoldDB" id="A0A0F9VTX2"/>
<dbReference type="Pfam" id="PF09313">
    <property type="entry name" value="TehB-like"/>
    <property type="match status" value="1"/>
</dbReference>
<name>A0A0F9VTX2_9ZZZZ</name>
<gene>
    <name evidence="2" type="ORF">LCGC14_0443020</name>
</gene>